<name>A0ABP0NB29_9DINO</name>
<evidence type="ECO:0000313" key="1">
    <source>
        <dbReference type="EMBL" id="CAK9060064.1"/>
    </source>
</evidence>
<organism evidence="1 2">
    <name type="scientific">Durusdinium trenchii</name>
    <dbReference type="NCBI Taxonomy" id="1381693"/>
    <lineage>
        <taxon>Eukaryota</taxon>
        <taxon>Sar</taxon>
        <taxon>Alveolata</taxon>
        <taxon>Dinophyceae</taxon>
        <taxon>Suessiales</taxon>
        <taxon>Symbiodiniaceae</taxon>
        <taxon>Durusdinium</taxon>
    </lineage>
</organism>
<proteinExistence type="predicted"/>
<evidence type="ECO:0000313" key="2">
    <source>
        <dbReference type="Proteomes" id="UP001642464"/>
    </source>
</evidence>
<dbReference type="EMBL" id="CAXAMM010027014">
    <property type="protein sequence ID" value="CAK9060064.1"/>
    <property type="molecule type" value="Genomic_DNA"/>
</dbReference>
<gene>
    <name evidence="1" type="ORF">SCF082_LOCUS31705</name>
</gene>
<accession>A0ABP0NB29</accession>
<feature type="non-terminal residue" evidence="1">
    <location>
        <position position="1"/>
    </location>
</feature>
<comment type="caution">
    <text evidence="1">The sequence shown here is derived from an EMBL/GenBank/DDBJ whole genome shotgun (WGS) entry which is preliminary data.</text>
</comment>
<dbReference type="Proteomes" id="UP001642464">
    <property type="component" value="Unassembled WGS sequence"/>
</dbReference>
<feature type="non-terminal residue" evidence="1">
    <location>
        <position position="54"/>
    </location>
</feature>
<sequence length="54" mass="6563">VFETFLHEHNPVLVKRMREFEGQARVDERTAIEYVHRLSWQGIPWVRKRLSADE</sequence>
<protein>
    <submittedName>
        <fullName evidence="1">Uncharacterized protein</fullName>
    </submittedName>
</protein>
<keyword evidence="2" id="KW-1185">Reference proteome</keyword>
<reference evidence="1 2" key="1">
    <citation type="submission" date="2024-02" db="EMBL/GenBank/DDBJ databases">
        <authorList>
            <person name="Chen Y."/>
            <person name="Shah S."/>
            <person name="Dougan E. K."/>
            <person name="Thang M."/>
            <person name="Chan C."/>
        </authorList>
    </citation>
    <scope>NUCLEOTIDE SEQUENCE [LARGE SCALE GENOMIC DNA]</scope>
</reference>